<feature type="signal peptide" evidence="1">
    <location>
        <begin position="1"/>
        <end position="20"/>
    </location>
</feature>
<evidence type="ECO:0000313" key="3">
    <source>
        <dbReference type="Proteomes" id="UP000593571"/>
    </source>
</evidence>
<feature type="chain" id="PRO_5029650950" evidence="1">
    <location>
        <begin position="21"/>
        <end position="129"/>
    </location>
</feature>
<protein>
    <submittedName>
        <fullName evidence="2">Uncharacterized protein</fullName>
    </submittedName>
</protein>
<comment type="caution">
    <text evidence="2">The sequence shown here is derived from an EMBL/GenBank/DDBJ whole genome shotgun (WGS) entry which is preliminary data.</text>
</comment>
<keyword evidence="1" id="KW-0732">Signal</keyword>
<dbReference type="AlphaFoldDB" id="A0A7J8FJG9"/>
<name>A0A7J8FJG9_ROUAE</name>
<keyword evidence="3" id="KW-1185">Reference proteome</keyword>
<sequence length="129" mass="14301">MIAPWHSLALLAALVKDVKLEPSYIAGRNAKQCSHFGKQLGSFSSFKTQFPYDPAIPLLGGSAVPLSRHLLPQKGLESCCFFLPHQPGQMLLIVNLFLSESTVSLEVLLVKHRTNSRWPEAIDLSFPMK</sequence>
<dbReference type="EMBL" id="JACASE010000007">
    <property type="protein sequence ID" value="KAF6447735.1"/>
    <property type="molecule type" value="Genomic_DNA"/>
</dbReference>
<gene>
    <name evidence="2" type="ORF">HJG63_012111</name>
</gene>
<proteinExistence type="predicted"/>
<accession>A0A7J8FJG9</accession>
<dbReference type="Proteomes" id="UP000593571">
    <property type="component" value="Unassembled WGS sequence"/>
</dbReference>
<evidence type="ECO:0000313" key="2">
    <source>
        <dbReference type="EMBL" id="KAF6447735.1"/>
    </source>
</evidence>
<organism evidence="2 3">
    <name type="scientific">Rousettus aegyptiacus</name>
    <name type="common">Egyptian fruit bat</name>
    <name type="synonym">Pteropus aegyptiacus</name>
    <dbReference type="NCBI Taxonomy" id="9407"/>
    <lineage>
        <taxon>Eukaryota</taxon>
        <taxon>Metazoa</taxon>
        <taxon>Chordata</taxon>
        <taxon>Craniata</taxon>
        <taxon>Vertebrata</taxon>
        <taxon>Euteleostomi</taxon>
        <taxon>Mammalia</taxon>
        <taxon>Eutheria</taxon>
        <taxon>Laurasiatheria</taxon>
        <taxon>Chiroptera</taxon>
        <taxon>Yinpterochiroptera</taxon>
        <taxon>Pteropodoidea</taxon>
        <taxon>Pteropodidae</taxon>
        <taxon>Rousettinae</taxon>
        <taxon>Rousettus</taxon>
    </lineage>
</organism>
<evidence type="ECO:0000256" key="1">
    <source>
        <dbReference type="SAM" id="SignalP"/>
    </source>
</evidence>
<reference evidence="2 3" key="1">
    <citation type="journal article" date="2020" name="Nature">
        <title>Six reference-quality genomes reveal evolution of bat adaptations.</title>
        <authorList>
            <person name="Jebb D."/>
            <person name="Huang Z."/>
            <person name="Pippel M."/>
            <person name="Hughes G.M."/>
            <person name="Lavrichenko K."/>
            <person name="Devanna P."/>
            <person name="Winkler S."/>
            <person name="Jermiin L.S."/>
            <person name="Skirmuntt E.C."/>
            <person name="Katzourakis A."/>
            <person name="Burkitt-Gray L."/>
            <person name="Ray D.A."/>
            <person name="Sullivan K.A.M."/>
            <person name="Roscito J.G."/>
            <person name="Kirilenko B.M."/>
            <person name="Davalos L.M."/>
            <person name="Corthals A.P."/>
            <person name="Power M.L."/>
            <person name="Jones G."/>
            <person name="Ransome R.D."/>
            <person name="Dechmann D.K.N."/>
            <person name="Locatelli A.G."/>
            <person name="Puechmaille S.J."/>
            <person name="Fedrigo O."/>
            <person name="Jarvis E.D."/>
            <person name="Hiller M."/>
            <person name="Vernes S.C."/>
            <person name="Myers E.W."/>
            <person name="Teeling E.C."/>
        </authorList>
    </citation>
    <scope>NUCLEOTIDE SEQUENCE [LARGE SCALE GENOMIC DNA]</scope>
    <source>
        <strain evidence="2">MRouAeg1</strain>
        <tissue evidence="2">Muscle</tissue>
    </source>
</reference>